<proteinExistence type="predicted"/>
<dbReference type="AlphaFoldDB" id="A0A9P1NA96"/>
<feature type="signal peptide" evidence="1">
    <location>
        <begin position="1"/>
        <end position="21"/>
    </location>
</feature>
<evidence type="ECO:0000313" key="2">
    <source>
        <dbReference type="EMBL" id="CAI5455455.1"/>
    </source>
</evidence>
<dbReference type="EMBL" id="CANHGI010000006">
    <property type="protein sequence ID" value="CAI5455455.1"/>
    <property type="molecule type" value="Genomic_DNA"/>
</dbReference>
<organism evidence="2 3">
    <name type="scientific">Caenorhabditis angaria</name>
    <dbReference type="NCBI Taxonomy" id="860376"/>
    <lineage>
        <taxon>Eukaryota</taxon>
        <taxon>Metazoa</taxon>
        <taxon>Ecdysozoa</taxon>
        <taxon>Nematoda</taxon>
        <taxon>Chromadorea</taxon>
        <taxon>Rhabditida</taxon>
        <taxon>Rhabditina</taxon>
        <taxon>Rhabditomorpha</taxon>
        <taxon>Rhabditoidea</taxon>
        <taxon>Rhabditidae</taxon>
        <taxon>Peloderinae</taxon>
        <taxon>Caenorhabditis</taxon>
    </lineage>
</organism>
<protein>
    <submittedName>
        <fullName evidence="2">Uncharacterized protein</fullName>
    </submittedName>
</protein>
<accession>A0A9P1NA96</accession>
<reference evidence="2" key="1">
    <citation type="submission" date="2022-11" db="EMBL/GenBank/DDBJ databases">
        <authorList>
            <person name="Kikuchi T."/>
        </authorList>
    </citation>
    <scope>NUCLEOTIDE SEQUENCE</scope>
    <source>
        <strain evidence="2">PS1010</strain>
    </source>
</reference>
<keyword evidence="3" id="KW-1185">Reference proteome</keyword>
<keyword evidence="1" id="KW-0732">Signal</keyword>
<gene>
    <name evidence="2" type="ORF">CAMP_LOCUS18092</name>
</gene>
<evidence type="ECO:0000313" key="3">
    <source>
        <dbReference type="Proteomes" id="UP001152747"/>
    </source>
</evidence>
<sequence>MVSFLAPLFFVALISTLMVDAEIIDGNLMVDNNLPVYQYVYYPTISHFNKFKRNIGRQCFIGMTYCMTPRQVERYRKFMETFEHYPQRSF</sequence>
<comment type="caution">
    <text evidence="2">The sequence shown here is derived from an EMBL/GenBank/DDBJ whole genome shotgun (WGS) entry which is preliminary data.</text>
</comment>
<name>A0A9P1NA96_9PELO</name>
<dbReference type="Proteomes" id="UP001152747">
    <property type="component" value="Unassembled WGS sequence"/>
</dbReference>
<feature type="chain" id="PRO_5040300750" evidence="1">
    <location>
        <begin position="22"/>
        <end position="90"/>
    </location>
</feature>
<evidence type="ECO:0000256" key="1">
    <source>
        <dbReference type="SAM" id="SignalP"/>
    </source>
</evidence>